<reference evidence="2 3" key="1">
    <citation type="submission" date="2020-01" db="EMBL/GenBank/DDBJ databases">
        <authorList>
            <consortium name="DOE Joint Genome Institute"/>
            <person name="Haridas S."/>
            <person name="Albert R."/>
            <person name="Binder M."/>
            <person name="Bloem J."/>
            <person name="Labutti K."/>
            <person name="Salamov A."/>
            <person name="Andreopoulos B."/>
            <person name="Baker S.E."/>
            <person name="Barry K."/>
            <person name="Bills G."/>
            <person name="Bluhm B.H."/>
            <person name="Cannon C."/>
            <person name="Castanera R."/>
            <person name="Culley D.E."/>
            <person name="Daum C."/>
            <person name="Ezra D."/>
            <person name="Gonzalez J.B."/>
            <person name="Henrissat B."/>
            <person name="Kuo A."/>
            <person name="Liang C."/>
            <person name="Lipzen A."/>
            <person name="Lutzoni F."/>
            <person name="Magnuson J."/>
            <person name="Mondo S."/>
            <person name="Nolan M."/>
            <person name="Ohm R."/>
            <person name="Pangilinan J."/>
            <person name="Park H.-J.H."/>
            <person name="Ramirez L."/>
            <person name="Alfaro M."/>
            <person name="Sun H."/>
            <person name="Tritt A."/>
            <person name="Yoshinaga Y."/>
            <person name="Zwiers L.-H.L."/>
            <person name="Turgeon B.G."/>
            <person name="Goodwin S.B."/>
            <person name="Spatafora J.W."/>
            <person name="Crous P.W."/>
            <person name="Grigoriev I.V."/>
        </authorList>
    </citation>
    <scope>NUCLEOTIDE SEQUENCE [LARGE SCALE GENOMIC DNA]</scope>
    <source>
        <strain evidence="2 3">CBS 611.86</strain>
    </source>
</reference>
<dbReference type="Proteomes" id="UP000481861">
    <property type="component" value="Unassembled WGS sequence"/>
</dbReference>
<organism evidence="2 3">
    <name type="scientific">Massariosphaeria phaeospora</name>
    <dbReference type="NCBI Taxonomy" id="100035"/>
    <lineage>
        <taxon>Eukaryota</taxon>
        <taxon>Fungi</taxon>
        <taxon>Dikarya</taxon>
        <taxon>Ascomycota</taxon>
        <taxon>Pezizomycotina</taxon>
        <taxon>Dothideomycetes</taxon>
        <taxon>Pleosporomycetidae</taxon>
        <taxon>Pleosporales</taxon>
        <taxon>Pleosporales incertae sedis</taxon>
        <taxon>Massariosphaeria</taxon>
    </lineage>
</organism>
<proteinExistence type="predicted"/>
<evidence type="ECO:0000313" key="2">
    <source>
        <dbReference type="EMBL" id="KAF2875561.1"/>
    </source>
</evidence>
<sequence length="263" mass="30006">MSEYTTSPKSGLSEVQFFINDAAFGPPSDSDTLFSGEMEDFELDPRDMKLLWAEKKAADLEAKVRELEKKNQELEKENKSLNSKAQEYESLELIKTQMLLSWAETSNTKLQQEHSELKTEIVKLDDGHKGLEKKVKELTSTTSQLQEEVRHAKVAVKEKQTFTTMQLKKEHKAVKKEKDELVKKIAGVKHEIVSTIVQADVVTEGFGDVAASVNVLEKDKDEHILEHWCRVKDILLSHHKAQVSVQKRTFGGRERMSGYFSRT</sequence>
<dbReference type="EMBL" id="JAADJZ010000004">
    <property type="protein sequence ID" value="KAF2875561.1"/>
    <property type="molecule type" value="Genomic_DNA"/>
</dbReference>
<dbReference type="Gene3D" id="1.10.287.1490">
    <property type="match status" value="1"/>
</dbReference>
<keyword evidence="3" id="KW-1185">Reference proteome</keyword>
<gene>
    <name evidence="2" type="ORF">BDV95DRAFT_591040</name>
</gene>
<name>A0A7C8MFC4_9PLEO</name>
<comment type="caution">
    <text evidence="2">The sequence shown here is derived from an EMBL/GenBank/DDBJ whole genome shotgun (WGS) entry which is preliminary data.</text>
</comment>
<dbReference type="AlphaFoldDB" id="A0A7C8MFC4"/>
<feature type="coiled-coil region" evidence="1">
    <location>
        <begin position="50"/>
        <end position="191"/>
    </location>
</feature>
<keyword evidence="1" id="KW-0175">Coiled coil</keyword>
<accession>A0A7C8MFC4</accession>
<evidence type="ECO:0000313" key="3">
    <source>
        <dbReference type="Proteomes" id="UP000481861"/>
    </source>
</evidence>
<evidence type="ECO:0000256" key="1">
    <source>
        <dbReference type="SAM" id="Coils"/>
    </source>
</evidence>
<protein>
    <submittedName>
        <fullName evidence="2">Uncharacterized protein</fullName>
    </submittedName>
</protein>